<name>A0A2A6CFV0_PRIPA</name>
<reference evidence="2" key="1">
    <citation type="journal article" date="2008" name="Nat. Genet.">
        <title>The Pristionchus pacificus genome provides a unique perspective on nematode lifestyle and parasitism.</title>
        <authorList>
            <person name="Dieterich C."/>
            <person name="Clifton S.W."/>
            <person name="Schuster L.N."/>
            <person name="Chinwalla A."/>
            <person name="Delehaunty K."/>
            <person name="Dinkelacker I."/>
            <person name="Fulton L."/>
            <person name="Fulton R."/>
            <person name="Godfrey J."/>
            <person name="Minx P."/>
            <person name="Mitreva M."/>
            <person name="Roeseler W."/>
            <person name="Tian H."/>
            <person name="Witte H."/>
            <person name="Yang S.P."/>
            <person name="Wilson R.K."/>
            <person name="Sommer R.J."/>
        </authorList>
    </citation>
    <scope>NUCLEOTIDE SEQUENCE [LARGE SCALE GENOMIC DNA]</scope>
    <source>
        <strain evidence="2">PS312</strain>
    </source>
</reference>
<accession>A0A8R1YWP2</accession>
<proteinExistence type="predicted"/>
<sequence length="149" mass="16508">MSAMAIPDQSESASRSWRKGDFALANCLLTGIDWLTALKQFPLPPIAHSTLHTFVDSIAFNPVYILTMTPLMRLFPKKVRVAVRREAIRKEGKRILTSNGRLFSQMRSLSKQKAAVSALWNSDGTFATSPSDKAEALTSQFSSVFTVDN</sequence>
<dbReference type="Proteomes" id="UP000005239">
    <property type="component" value="Unassembled WGS sequence"/>
</dbReference>
<keyword evidence="2" id="KW-1185">Reference proteome</keyword>
<accession>A0A2A6CFV0</accession>
<protein>
    <submittedName>
        <fullName evidence="1">Uncharacterized protein</fullName>
    </submittedName>
</protein>
<organism evidence="1 2">
    <name type="scientific">Pristionchus pacificus</name>
    <name type="common">Parasitic nematode worm</name>
    <dbReference type="NCBI Taxonomy" id="54126"/>
    <lineage>
        <taxon>Eukaryota</taxon>
        <taxon>Metazoa</taxon>
        <taxon>Ecdysozoa</taxon>
        <taxon>Nematoda</taxon>
        <taxon>Chromadorea</taxon>
        <taxon>Rhabditida</taxon>
        <taxon>Rhabditina</taxon>
        <taxon>Diplogasteromorpha</taxon>
        <taxon>Diplogasteroidea</taxon>
        <taxon>Neodiplogasteridae</taxon>
        <taxon>Pristionchus</taxon>
    </lineage>
</organism>
<evidence type="ECO:0000313" key="1">
    <source>
        <dbReference type="EnsemblMetazoa" id="PPA38260.1"/>
    </source>
</evidence>
<dbReference type="EnsemblMetazoa" id="PPA38260.1">
    <property type="protein sequence ID" value="PPA38260.1"/>
    <property type="gene ID" value="WBGene00276629"/>
</dbReference>
<dbReference type="AlphaFoldDB" id="A0A2A6CFV0"/>
<evidence type="ECO:0000313" key="2">
    <source>
        <dbReference type="Proteomes" id="UP000005239"/>
    </source>
</evidence>
<reference evidence="1" key="2">
    <citation type="submission" date="2022-06" db="UniProtKB">
        <authorList>
            <consortium name="EnsemblMetazoa"/>
        </authorList>
    </citation>
    <scope>IDENTIFICATION</scope>
    <source>
        <strain evidence="1">PS312</strain>
    </source>
</reference>
<gene>
    <name evidence="1" type="primary">WBGene00276629</name>
</gene>